<name>D8QNH8_SELML</name>
<dbReference type="Gramene" id="EFJ29293">
    <property type="protein sequence ID" value="EFJ29293"/>
    <property type="gene ID" value="SELMODRAFT_440689"/>
</dbReference>
<reference evidence="3 4" key="1">
    <citation type="journal article" date="2011" name="Science">
        <title>The Selaginella genome identifies genetic changes associated with the evolution of vascular plants.</title>
        <authorList>
            <person name="Banks J.A."/>
            <person name="Nishiyama T."/>
            <person name="Hasebe M."/>
            <person name="Bowman J.L."/>
            <person name="Gribskov M."/>
            <person name="dePamphilis C."/>
            <person name="Albert V.A."/>
            <person name="Aono N."/>
            <person name="Aoyama T."/>
            <person name="Ambrose B.A."/>
            <person name="Ashton N.W."/>
            <person name="Axtell M.J."/>
            <person name="Barker E."/>
            <person name="Barker M.S."/>
            <person name="Bennetzen J.L."/>
            <person name="Bonawitz N.D."/>
            <person name="Chapple C."/>
            <person name="Cheng C."/>
            <person name="Correa L.G."/>
            <person name="Dacre M."/>
            <person name="DeBarry J."/>
            <person name="Dreyer I."/>
            <person name="Elias M."/>
            <person name="Engstrom E.M."/>
            <person name="Estelle M."/>
            <person name="Feng L."/>
            <person name="Finet C."/>
            <person name="Floyd S.K."/>
            <person name="Frommer W.B."/>
            <person name="Fujita T."/>
            <person name="Gramzow L."/>
            <person name="Gutensohn M."/>
            <person name="Harholt J."/>
            <person name="Hattori M."/>
            <person name="Heyl A."/>
            <person name="Hirai T."/>
            <person name="Hiwatashi Y."/>
            <person name="Ishikawa M."/>
            <person name="Iwata M."/>
            <person name="Karol K.G."/>
            <person name="Koehler B."/>
            <person name="Kolukisaoglu U."/>
            <person name="Kubo M."/>
            <person name="Kurata T."/>
            <person name="Lalonde S."/>
            <person name="Li K."/>
            <person name="Li Y."/>
            <person name="Litt A."/>
            <person name="Lyons E."/>
            <person name="Manning G."/>
            <person name="Maruyama T."/>
            <person name="Michael T.P."/>
            <person name="Mikami K."/>
            <person name="Miyazaki S."/>
            <person name="Morinaga S."/>
            <person name="Murata T."/>
            <person name="Mueller-Roeber B."/>
            <person name="Nelson D.R."/>
            <person name="Obara M."/>
            <person name="Oguri Y."/>
            <person name="Olmstead R.G."/>
            <person name="Onodera N."/>
            <person name="Petersen B.L."/>
            <person name="Pils B."/>
            <person name="Prigge M."/>
            <person name="Rensing S.A."/>
            <person name="Riano-Pachon D.M."/>
            <person name="Roberts A.W."/>
            <person name="Sato Y."/>
            <person name="Scheller H.V."/>
            <person name="Schulz B."/>
            <person name="Schulz C."/>
            <person name="Shakirov E.V."/>
            <person name="Shibagaki N."/>
            <person name="Shinohara N."/>
            <person name="Shippen D.E."/>
            <person name="Soerensen I."/>
            <person name="Sotooka R."/>
            <person name="Sugimoto N."/>
            <person name="Sugita M."/>
            <person name="Sumikawa N."/>
            <person name="Tanurdzic M."/>
            <person name="Theissen G."/>
            <person name="Ulvskov P."/>
            <person name="Wakazuki S."/>
            <person name="Weng J.K."/>
            <person name="Willats W.W."/>
            <person name="Wipf D."/>
            <person name="Wolf P.G."/>
            <person name="Yang L."/>
            <person name="Zimmer A.D."/>
            <person name="Zhu Q."/>
            <person name="Mitros T."/>
            <person name="Hellsten U."/>
            <person name="Loque D."/>
            <person name="Otillar R."/>
            <person name="Salamov A."/>
            <person name="Schmutz J."/>
            <person name="Shapiro H."/>
            <person name="Lindquist E."/>
            <person name="Lucas S."/>
            <person name="Rokhsar D."/>
            <person name="Grigoriev I.V."/>
        </authorList>
    </citation>
    <scope>NUCLEOTIDE SEQUENCE [LARGE SCALE GENOMIC DNA]</scope>
</reference>
<dbReference type="PANTHER" id="PTHR31865">
    <property type="entry name" value="OSJNBA0071G03.3 PROTEIN"/>
    <property type="match status" value="1"/>
</dbReference>
<sequence length="287" mass="31171">MSSSVTAVLEERSTNHQEVSEEVVAIPEGAATKPFSAFGSYRQRHGDVENINFKAGMSSEAPAILGSVAGGGTDLVQGGAHGSKSAPVNIPRSSGSGGGSKDPGMRRRVLRPRNREVELDEAWERKRDQHLLEEMKQATENRQARAVGRSVSDCGERPLPRLDSTARAADKTRFRARSLTDEDLDELRGSIDLGFGFSNQADPRLWNTLPALELCYAINQQYQNKGSPVSTVDDDGTGSDGTGSPMNSPSWTVSSPGDHPQQVKTRIRHWAQAVACTIRQNYKHESS</sequence>
<feature type="compositionally biased region" description="Polar residues" evidence="1">
    <location>
        <begin position="245"/>
        <end position="255"/>
    </location>
</feature>
<dbReference type="Gramene" id="EFJ38103">
    <property type="protein sequence ID" value="EFJ38103"/>
    <property type="gene ID" value="SELMODRAFT_437629"/>
</dbReference>
<dbReference type="OMA" id="VACTIRQ"/>
<feature type="region of interest" description="Disordered" evidence="1">
    <location>
        <begin position="1"/>
        <end position="25"/>
    </location>
</feature>
<dbReference type="Pfam" id="PF07939">
    <property type="entry name" value="DUF1685"/>
    <property type="match status" value="1"/>
</dbReference>
<feature type="region of interest" description="Disordered" evidence="1">
    <location>
        <begin position="139"/>
        <end position="161"/>
    </location>
</feature>
<dbReference type="EMBL" id="GL377577">
    <property type="protein sequence ID" value="EFJ29293.1"/>
    <property type="molecule type" value="Genomic_DNA"/>
</dbReference>
<proteinExistence type="predicted"/>
<protein>
    <submittedName>
        <fullName evidence="3">Uncharacterized protein</fullName>
    </submittedName>
</protein>
<dbReference type="Proteomes" id="UP000001514">
    <property type="component" value="Unassembled WGS sequence"/>
</dbReference>
<evidence type="ECO:0000313" key="4">
    <source>
        <dbReference type="Proteomes" id="UP000001514"/>
    </source>
</evidence>
<feature type="compositionally biased region" description="Basic and acidic residues" evidence="1">
    <location>
        <begin position="9"/>
        <end position="19"/>
    </location>
</feature>
<dbReference type="KEGG" id="smo:SELMODRAFT_440689"/>
<feature type="region of interest" description="Disordered" evidence="1">
    <location>
        <begin position="75"/>
        <end position="111"/>
    </location>
</feature>
<dbReference type="PANTHER" id="PTHR31865:SF3">
    <property type="entry name" value="PHOSPHODIESTERASE EPSILON-1, PUTATIVE (DUF1685)-RELATED"/>
    <property type="match status" value="1"/>
</dbReference>
<evidence type="ECO:0000256" key="1">
    <source>
        <dbReference type="SAM" id="MobiDB-lite"/>
    </source>
</evidence>
<accession>D8QNH8</accession>
<organism evidence="4">
    <name type="scientific">Selaginella moellendorffii</name>
    <name type="common">Spikemoss</name>
    <dbReference type="NCBI Taxonomy" id="88036"/>
    <lineage>
        <taxon>Eukaryota</taxon>
        <taxon>Viridiplantae</taxon>
        <taxon>Streptophyta</taxon>
        <taxon>Embryophyta</taxon>
        <taxon>Tracheophyta</taxon>
        <taxon>Lycopodiopsida</taxon>
        <taxon>Selaginellales</taxon>
        <taxon>Selaginellaceae</taxon>
        <taxon>Selaginella</taxon>
    </lineage>
</organism>
<dbReference type="InParanoid" id="D8QNH8"/>
<dbReference type="KEGG" id="smo:SELMODRAFT_437629"/>
<dbReference type="HOGENOM" id="CLU_971134_0_0_1"/>
<dbReference type="InterPro" id="IPR012881">
    <property type="entry name" value="DUF1685"/>
</dbReference>
<evidence type="ECO:0000313" key="3">
    <source>
        <dbReference type="EMBL" id="EFJ38103.1"/>
    </source>
</evidence>
<dbReference type="eggNOG" id="KOG4197">
    <property type="taxonomic scope" value="Eukaryota"/>
</dbReference>
<keyword evidence="4" id="KW-1185">Reference proteome</keyword>
<dbReference type="OrthoDB" id="641808at2759"/>
<gene>
    <name evidence="3" type="ORF">SELMODRAFT_437629</name>
    <name evidence="2" type="ORF">SELMODRAFT_440689</name>
</gene>
<feature type="region of interest" description="Disordered" evidence="1">
    <location>
        <begin position="225"/>
        <end position="264"/>
    </location>
</feature>
<dbReference type="EMBL" id="GL377565">
    <property type="protein sequence ID" value="EFJ38103.1"/>
    <property type="molecule type" value="Genomic_DNA"/>
</dbReference>
<dbReference type="AlphaFoldDB" id="D8QNH8"/>
<evidence type="ECO:0000313" key="2">
    <source>
        <dbReference type="EMBL" id="EFJ29293.1"/>
    </source>
</evidence>